<evidence type="ECO:0000256" key="8">
    <source>
        <dbReference type="ARBA" id="ARBA00023315"/>
    </source>
</evidence>
<evidence type="ECO:0000256" key="6">
    <source>
        <dbReference type="ARBA" id="ARBA00022989"/>
    </source>
</evidence>
<dbReference type="AlphaFoldDB" id="A0A7L9RUP6"/>
<keyword evidence="7 9" id="KW-0472">Membrane</keyword>
<accession>A0A7L9RUP6</accession>
<dbReference type="GO" id="GO:0016410">
    <property type="term" value="F:N-acyltransferase activity"/>
    <property type="evidence" value="ECO:0007669"/>
    <property type="project" value="UniProtKB-UniRule"/>
</dbReference>
<sequence length="505" mass="56811">MPLWLFLSGFVSGTQFSLNNYPILLIAGFAFYYYSLLSAKGSLKQSLIYSFMFGYGFFSYSHSWISHPLTAFGDVYASLQPIVFVGVPFIGALFFLVIGVCNYIFKRGGGYRVVALSGVTVLGEYLRCEYAPAVPLGQVGSMWITVPYIAQGAALFGMYGLSFITIVLSYSVGNIRQSKLPMVVSMGVCIALILFGAWRMSTTPLAVSDHIIRAVPTSFEQREKFKSIEMRVEHLKQAVRASFVKSERVPAVILWPETAIEFGLLQHGMGYDFTYPEIKAYLQQALHKESLLLGGIVMRSATNEAYNILFGLTKVQDIIYIYKKRFLAQFGEFMPSFLLGITKALGIHAMDDFSRGEEGQEQLVLANGLKINPIICYEGSFTGRAIYPNQTTDLITVATNDAWFGYNGKEQQFMSHAFRAIEEGVSVVRCANGGFSGYVSPLGVYTVSLSNRTMDLEFHKPLPETLYRWMVNRCSYWLEIVFGIVLCWVGISEFFFRRRMRVRYV</sequence>
<proteinExistence type="inferred from homology"/>
<comment type="similarity">
    <text evidence="2 9">Belongs to the CN hydrolase family. Apolipoprotein N-acyltransferase subfamily.</text>
</comment>
<evidence type="ECO:0000256" key="3">
    <source>
        <dbReference type="ARBA" id="ARBA00022475"/>
    </source>
</evidence>
<evidence type="ECO:0000256" key="1">
    <source>
        <dbReference type="ARBA" id="ARBA00004651"/>
    </source>
</evidence>
<organism evidence="11 12">
    <name type="scientific">Candidatus Bodocaedibacter vickermanii</name>
    <dbReference type="NCBI Taxonomy" id="2741701"/>
    <lineage>
        <taxon>Bacteria</taxon>
        <taxon>Pseudomonadati</taxon>
        <taxon>Pseudomonadota</taxon>
        <taxon>Alphaproteobacteria</taxon>
        <taxon>Holosporales</taxon>
        <taxon>Candidatus Paracaedibacteraceae</taxon>
        <taxon>Candidatus Bodocaedibacter</taxon>
    </lineage>
</organism>
<dbReference type="PROSITE" id="PS50263">
    <property type="entry name" value="CN_HYDROLASE"/>
    <property type="match status" value="1"/>
</dbReference>
<dbReference type="InterPro" id="IPR036526">
    <property type="entry name" value="C-N_Hydrolase_sf"/>
</dbReference>
<dbReference type="InterPro" id="IPR003010">
    <property type="entry name" value="C-N_Hydrolase"/>
</dbReference>
<dbReference type="SUPFAM" id="SSF56317">
    <property type="entry name" value="Carbon-nitrogen hydrolase"/>
    <property type="match status" value="1"/>
</dbReference>
<dbReference type="InterPro" id="IPR004563">
    <property type="entry name" value="Apolipo_AcylTrfase"/>
</dbReference>
<feature type="domain" description="CN hydrolase" evidence="10">
    <location>
        <begin position="215"/>
        <end position="468"/>
    </location>
</feature>
<feature type="transmembrane region" description="Helical" evidence="9">
    <location>
        <begin position="180"/>
        <end position="198"/>
    </location>
</feature>
<dbReference type="NCBIfam" id="TIGR00546">
    <property type="entry name" value="lnt"/>
    <property type="match status" value="1"/>
</dbReference>
<dbReference type="EMBL" id="CP054719">
    <property type="protein sequence ID" value="QOL20294.1"/>
    <property type="molecule type" value="Genomic_DNA"/>
</dbReference>
<dbReference type="Proteomes" id="UP000594001">
    <property type="component" value="Chromosome"/>
</dbReference>
<dbReference type="Gene3D" id="3.60.110.10">
    <property type="entry name" value="Carbon-nitrogen hydrolase"/>
    <property type="match status" value="1"/>
</dbReference>
<evidence type="ECO:0000259" key="10">
    <source>
        <dbReference type="PROSITE" id="PS50263"/>
    </source>
</evidence>
<feature type="transmembrane region" description="Helical" evidence="9">
    <location>
        <begin position="109"/>
        <end position="126"/>
    </location>
</feature>
<dbReference type="GO" id="GO:0042158">
    <property type="term" value="P:lipoprotein biosynthetic process"/>
    <property type="evidence" value="ECO:0007669"/>
    <property type="project" value="UniProtKB-UniRule"/>
</dbReference>
<evidence type="ECO:0000313" key="12">
    <source>
        <dbReference type="Proteomes" id="UP000594001"/>
    </source>
</evidence>
<feature type="transmembrane region" description="Helical" evidence="9">
    <location>
        <begin position="146"/>
        <end position="168"/>
    </location>
</feature>
<dbReference type="GO" id="GO:0005886">
    <property type="term" value="C:plasma membrane"/>
    <property type="evidence" value="ECO:0007669"/>
    <property type="project" value="UniProtKB-SubCell"/>
</dbReference>
<protein>
    <recommendedName>
        <fullName evidence="9">Apolipoprotein N-acyltransferase</fullName>
        <shortName evidence="9">ALP N-acyltransferase</shortName>
        <ecNumber evidence="9">2.3.1.269</ecNumber>
    </recommendedName>
</protein>
<comment type="function">
    <text evidence="9">Catalyzes the phospholipid dependent N-acylation of the N-terminal cysteine of apolipoprotein, the last step in lipoprotein maturation.</text>
</comment>
<comment type="catalytic activity">
    <reaction evidence="9">
        <text>N-terminal S-1,2-diacyl-sn-glyceryl-L-cysteinyl-[lipoprotein] + a glycerophospholipid = N-acyl-S-1,2-diacyl-sn-glyceryl-L-cysteinyl-[lipoprotein] + a 2-acyl-sn-glycero-3-phospholipid + H(+)</text>
        <dbReference type="Rhea" id="RHEA:48228"/>
        <dbReference type="Rhea" id="RHEA-COMP:14681"/>
        <dbReference type="Rhea" id="RHEA-COMP:14684"/>
        <dbReference type="ChEBI" id="CHEBI:15378"/>
        <dbReference type="ChEBI" id="CHEBI:136912"/>
        <dbReference type="ChEBI" id="CHEBI:140656"/>
        <dbReference type="ChEBI" id="CHEBI:140657"/>
        <dbReference type="ChEBI" id="CHEBI:140660"/>
        <dbReference type="EC" id="2.3.1.269"/>
    </reaction>
</comment>
<evidence type="ECO:0000256" key="4">
    <source>
        <dbReference type="ARBA" id="ARBA00022679"/>
    </source>
</evidence>
<keyword evidence="12" id="KW-1185">Reference proteome</keyword>
<dbReference type="HAMAP" id="MF_01148">
    <property type="entry name" value="Lnt"/>
    <property type="match status" value="1"/>
</dbReference>
<dbReference type="Pfam" id="PF20154">
    <property type="entry name" value="LNT_N"/>
    <property type="match status" value="1"/>
</dbReference>
<keyword evidence="5 9" id="KW-0812">Transmembrane</keyword>
<reference evidence="11 12" key="1">
    <citation type="submission" date="2020-06" db="EMBL/GenBank/DDBJ databases">
        <title>The endosymbiont of the kinetoplastid Bodo saltans is a Paracaedibacter-like alpha-proteobacterium possessing a putative toxin-antitoxin system.</title>
        <authorList>
            <person name="Midha S."/>
            <person name="Rigden D.J."/>
            <person name="Siozios S."/>
            <person name="Hurst G.D.D."/>
            <person name="Jackson A.P."/>
        </authorList>
    </citation>
    <scope>NUCLEOTIDE SEQUENCE [LARGE SCALE GENOMIC DNA]</scope>
    <source>
        <strain evidence="11">Lake Konstanz</strain>
    </source>
</reference>
<keyword evidence="11" id="KW-0449">Lipoprotein</keyword>
<comment type="subcellular location">
    <subcellularLocation>
        <location evidence="1 9">Cell membrane</location>
        <topology evidence="1 9">Multi-pass membrane protein</topology>
    </subcellularLocation>
</comment>
<feature type="transmembrane region" description="Helical" evidence="9">
    <location>
        <begin position="46"/>
        <end position="65"/>
    </location>
</feature>
<evidence type="ECO:0000256" key="9">
    <source>
        <dbReference type="HAMAP-Rule" id="MF_01148"/>
    </source>
</evidence>
<keyword evidence="3 9" id="KW-1003">Cell membrane</keyword>
<keyword evidence="4 9" id="KW-0808">Transferase</keyword>
<dbReference type="PANTHER" id="PTHR38686:SF1">
    <property type="entry name" value="APOLIPOPROTEIN N-ACYLTRANSFERASE"/>
    <property type="match status" value="1"/>
</dbReference>
<dbReference type="EC" id="2.3.1.269" evidence="9"/>
<dbReference type="PANTHER" id="PTHR38686">
    <property type="entry name" value="APOLIPOPROTEIN N-ACYLTRANSFERASE"/>
    <property type="match status" value="1"/>
</dbReference>
<evidence type="ECO:0000256" key="2">
    <source>
        <dbReference type="ARBA" id="ARBA00010065"/>
    </source>
</evidence>
<dbReference type="InterPro" id="IPR045378">
    <property type="entry name" value="LNT_N"/>
</dbReference>
<keyword evidence="8 9" id="KW-0012">Acyltransferase</keyword>
<name>A0A7L9RUP6_9PROT</name>
<feature type="transmembrane region" description="Helical" evidence="9">
    <location>
        <begin position="476"/>
        <end position="496"/>
    </location>
</feature>
<comment type="pathway">
    <text evidence="9">Protein modification; lipoprotein biosynthesis (N-acyl transfer).</text>
</comment>
<evidence type="ECO:0000313" key="11">
    <source>
        <dbReference type="EMBL" id="QOL20294.1"/>
    </source>
</evidence>
<dbReference type="KEGG" id="pbal:CPBP_01083"/>
<keyword evidence="6 9" id="KW-1133">Transmembrane helix</keyword>
<dbReference type="UniPathway" id="UPA00666"/>
<evidence type="ECO:0000256" key="5">
    <source>
        <dbReference type="ARBA" id="ARBA00022692"/>
    </source>
</evidence>
<feature type="transmembrane region" description="Helical" evidence="9">
    <location>
        <begin position="77"/>
        <end position="97"/>
    </location>
</feature>
<feature type="transmembrane region" description="Helical" evidence="9">
    <location>
        <begin position="20"/>
        <end position="39"/>
    </location>
</feature>
<gene>
    <name evidence="9 11" type="primary">lnt</name>
    <name evidence="11" type="ORF">CPBP_01083</name>
</gene>
<evidence type="ECO:0000256" key="7">
    <source>
        <dbReference type="ARBA" id="ARBA00023136"/>
    </source>
</evidence>